<reference evidence="3" key="1">
    <citation type="submission" date="2023-01" db="EMBL/GenBank/DDBJ databases">
        <title>The chitinases involved in constricting ring structure development in the nematode-trapping fungus Drechslerella dactyloides.</title>
        <authorList>
            <person name="Wang R."/>
            <person name="Zhang L."/>
            <person name="Tang P."/>
            <person name="Li S."/>
            <person name="Liang L."/>
        </authorList>
    </citation>
    <scope>NUCLEOTIDE SEQUENCE</scope>
    <source>
        <strain evidence="3">YMF1.00031</strain>
    </source>
</reference>
<evidence type="ECO:0000259" key="2">
    <source>
        <dbReference type="SMART" id="SM00829"/>
    </source>
</evidence>
<dbReference type="InterPro" id="IPR052711">
    <property type="entry name" value="Zinc_ADH-like"/>
</dbReference>
<feature type="region of interest" description="Disordered" evidence="1">
    <location>
        <begin position="16"/>
        <end position="42"/>
    </location>
</feature>
<dbReference type="PANTHER" id="PTHR45033">
    <property type="match status" value="1"/>
</dbReference>
<dbReference type="FunFam" id="3.40.50.720:FF:000481">
    <property type="entry name" value="Alcohol dehydrogenase, variant"/>
    <property type="match status" value="1"/>
</dbReference>
<dbReference type="InterPro" id="IPR013149">
    <property type="entry name" value="ADH-like_C"/>
</dbReference>
<dbReference type="InterPro" id="IPR013154">
    <property type="entry name" value="ADH-like_N"/>
</dbReference>
<dbReference type="InterPro" id="IPR036291">
    <property type="entry name" value="NAD(P)-bd_dom_sf"/>
</dbReference>
<name>A0AAD6NH97_DREDA</name>
<evidence type="ECO:0000313" key="3">
    <source>
        <dbReference type="EMBL" id="KAJ6258250.1"/>
    </source>
</evidence>
<dbReference type="AlphaFoldDB" id="A0AAD6NH97"/>
<dbReference type="InterPro" id="IPR011032">
    <property type="entry name" value="GroES-like_sf"/>
</dbReference>
<dbReference type="SUPFAM" id="SSF51735">
    <property type="entry name" value="NAD(P)-binding Rossmann-fold domains"/>
    <property type="match status" value="1"/>
</dbReference>
<feature type="domain" description="Enoyl reductase (ER)" evidence="2">
    <location>
        <begin position="28"/>
        <end position="356"/>
    </location>
</feature>
<evidence type="ECO:0000313" key="4">
    <source>
        <dbReference type="Proteomes" id="UP001221413"/>
    </source>
</evidence>
<dbReference type="PANTHER" id="PTHR45033:SF3">
    <property type="entry name" value="DEHYDROGENASE, PUTATIVE (AFU_ORTHOLOGUE AFUA_2G13270)-RELATED"/>
    <property type="match status" value="1"/>
</dbReference>
<dbReference type="GO" id="GO:0016491">
    <property type="term" value="F:oxidoreductase activity"/>
    <property type="evidence" value="ECO:0007669"/>
    <property type="project" value="InterPro"/>
</dbReference>
<dbReference type="Pfam" id="PF08240">
    <property type="entry name" value="ADH_N"/>
    <property type="match status" value="1"/>
</dbReference>
<sequence length="367" mass="38730">MMKALSIEKVDGKPGQVYYPTSTSTSRGRTRAAKGTPSTRTSSSGEVLVRILAAALNHREVFIRQSLYPGISFETPLGADGVGIVVETSSPDLDRAWKGKRVVLTPGRGWESSEDGPEGKYSIVGGTVGVSHGTFQEYVALPAAELEEAPAHLSVPEAAALPLAGLTAWRATFTKGKVAAGQNVLITGIGGGVALFALQFAVAAGATVFVTSGSEEKLTKAKALGAADGVIYKKEDWSKQLRGLLPKSRPYLDVVIDGAGADIVLQTHSLLKLGGVVVSYGMTVNPKVVFPMQAVLKNIELRGSTMGSRKEFGAMVHFVATKGVKPVVSMVVPGMDRADEVFETMRRGTQFGKLVVLLDERGDSSKL</sequence>
<dbReference type="SUPFAM" id="SSF50129">
    <property type="entry name" value="GroES-like"/>
    <property type="match status" value="1"/>
</dbReference>
<dbReference type="Pfam" id="PF00107">
    <property type="entry name" value="ADH_zinc_N"/>
    <property type="match status" value="1"/>
</dbReference>
<dbReference type="SMART" id="SM00829">
    <property type="entry name" value="PKS_ER"/>
    <property type="match status" value="1"/>
</dbReference>
<proteinExistence type="predicted"/>
<dbReference type="InterPro" id="IPR020843">
    <property type="entry name" value="ER"/>
</dbReference>
<comment type="caution">
    <text evidence="3">The sequence shown here is derived from an EMBL/GenBank/DDBJ whole genome shotgun (WGS) entry which is preliminary data.</text>
</comment>
<protein>
    <submittedName>
        <fullName evidence="3">Zinc-type alcohol dehydrogenase-like protein</fullName>
    </submittedName>
</protein>
<dbReference type="Proteomes" id="UP001221413">
    <property type="component" value="Unassembled WGS sequence"/>
</dbReference>
<dbReference type="Gene3D" id="3.40.50.720">
    <property type="entry name" value="NAD(P)-binding Rossmann-like Domain"/>
    <property type="match status" value="1"/>
</dbReference>
<accession>A0AAD6NH97</accession>
<evidence type="ECO:0000256" key="1">
    <source>
        <dbReference type="SAM" id="MobiDB-lite"/>
    </source>
</evidence>
<organism evidence="3 4">
    <name type="scientific">Drechslerella dactyloides</name>
    <name type="common">Nematode-trapping fungus</name>
    <name type="synonym">Arthrobotrys dactyloides</name>
    <dbReference type="NCBI Taxonomy" id="74499"/>
    <lineage>
        <taxon>Eukaryota</taxon>
        <taxon>Fungi</taxon>
        <taxon>Dikarya</taxon>
        <taxon>Ascomycota</taxon>
        <taxon>Pezizomycotina</taxon>
        <taxon>Orbiliomycetes</taxon>
        <taxon>Orbiliales</taxon>
        <taxon>Orbiliaceae</taxon>
        <taxon>Drechslerella</taxon>
    </lineage>
</organism>
<gene>
    <name evidence="3" type="ORF">Dda_7169</name>
</gene>
<keyword evidence="4" id="KW-1185">Reference proteome</keyword>
<dbReference type="Gene3D" id="3.90.180.10">
    <property type="entry name" value="Medium-chain alcohol dehydrogenases, catalytic domain"/>
    <property type="match status" value="1"/>
</dbReference>
<dbReference type="EMBL" id="JAQGDS010000009">
    <property type="protein sequence ID" value="KAJ6258250.1"/>
    <property type="molecule type" value="Genomic_DNA"/>
</dbReference>